<dbReference type="PROSITE" id="PS00312">
    <property type="entry name" value="GLYCOPHORIN_A"/>
    <property type="match status" value="1"/>
</dbReference>
<proteinExistence type="predicted"/>
<reference evidence="2 3" key="1">
    <citation type="submission" date="2018-08" db="EMBL/GenBank/DDBJ databases">
        <title>Mucilaginibacter terrae sp. nov., isolated from manganese diggings.</title>
        <authorList>
            <person name="Huang Y."/>
            <person name="Zhou Z."/>
        </authorList>
    </citation>
    <scope>NUCLEOTIDE SEQUENCE [LARGE SCALE GENOMIC DNA]</scope>
    <source>
        <strain evidence="2 3">ZH6</strain>
    </source>
</reference>
<evidence type="ECO:0000256" key="1">
    <source>
        <dbReference type="SAM" id="Phobius"/>
    </source>
</evidence>
<name>A0A3E2NPI9_9SPHI</name>
<accession>A0A3E2NPI9</accession>
<dbReference type="AlphaFoldDB" id="A0A3E2NPI9"/>
<keyword evidence="3" id="KW-1185">Reference proteome</keyword>
<keyword evidence="1" id="KW-1133">Transmembrane helix</keyword>
<keyword evidence="1" id="KW-0812">Transmembrane</keyword>
<protein>
    <submittedName>
        <fullName evidence="2">Polyketide cyclase</fullName>
    </submittedName>
</protein>
<dbReference type="GO" id="GO:0016020">
    <property type="term" value="C:membrane"/>
    <property type="evidence" value="ECO:0007669"/>
    <property type="project" value="InterPro"/>
</dbReference>
<dbReference type="RefSeq" id="WP_117383383.1">
    <property type="nucleotide sequence ID" value="NZ_QWDE01000002.1"/>
</dbReference>
<evidence type="ECO:0000313" key="3">
    <source>
        <dbReference type="Proteomes" id="UP000260823"/>
    </source>
</evidence>
<dbReference type="InterPro" id="IPR023393">
    <property type="entry name" value="START-like_dom_sf"/>
</dbReference>
<dbReference type="Proteomes" id="UP000260823">
    <property type="component" value="Unassembled WGS sequence"/>
</dbReference>
<dbReference type="InterPro" id="IPR018938">
    <property type="entry name" value="Glycophorin_CS"/>
</dbReference>
<dbReference type="SUPFAM" id="SSF55961">
    <property type="entry name" value="Bet v1-like"/>
    <property type="match status" value="1"/>
</dbReference>
<feature type="transmembrane region" description="Helical" evidence="1">
    <location>
        <begin position="6"/>
        <end position="25"/>
    </location>
</feature>
<sequence length="181" mass="20606">MTIFLIILAVMAGVVILLLLTALLTRRDYAVERNITIYRPAAEVFEYVRHLKNMEDYNKWVMADPIAVKEYRGTDGSEGFVYAWNSKQKQAGAGEQLITKIVHGKRMDIQITFFRPFAGIANSYLETEAISPVQTSVRWGFASKMSYPMNAMLIFMNMGEILGKDLDLSLENLKLILEDNK</sequence>
<evidence type="ECO:0000313" key="2">
    <source>
        <dbReference type="EMBL" id="RFZ82908.1"/>
    </source>
</evidence>
<dbReference type="EMBL" id="QWDE01000002">
    <property type="protein sequence ID" value="RFZ82908.1"/>
    <property type="molecule type" value="Genomic_DNA"/>
</dbReference>
<dbReference type="Gene3D" id="3.30.530.20">
    <property type="match status" value="1"/>
</dbReference>
<gene>
    <name evidence="2" type="ORF">DYU05_12170</name>
</gene>
<organism evidence="2 3">
    <name type="scientific">Mucilaginibacter terrenus</name>
    <dbReference type="NCBI Taxonomy" id="2482727"/>
    <lineage>
        <taxon>Bacteria</taxon>
        <taxon>Pseudomonadati</taxon>
        <taxon>Bacteroidota</taxon>
        <taxon>Sphingobacteriia</taxon>
        <taxon>Sphingobacteriales</taxon>
        <taxon>Sphingobacteriaceae</taxon>
        <taxon>Mucilaginibacter</taxon>
    </lineage>
</organism>
<keyword evidence="1" id="KW-0472">Membrane</keyword>
<dbReference type="CDD" id="cd07818">
    <property type="entry name" value="SRPBCC_1"/>
    <property type="match status" value="1"/>
</dbReference>
<dbReference type="OrthoDB" id="9807923at2"/>
<comment type="caution">
    <text evidence="2">The sequence shown here is derived from an EMBL/GenBank/DDBJ whole genome shotgun (WGS) entry which is preliminary data.</text>
</comment>